<evidence type="ECO:0000256" key="2">
    <source>
        <dbReference type="ARBA" id="ARBA00006555"/>
    </source>
</evidence>
<dbReference type="Gene3D" id="1.25.40.10">
    <property type="entry name" value="Tetratricopeptide repeat domain"/>
    <property type="match status" value="1"/>
</dbReference>
<dbReference type="PANTHER" id="PTHR33446:SF14">
    <property type="entry name" value="PROTEIN TONB"/>
    <property type="match status" value="1"/>
</dbReference>
<feature type="signal peptide" evidence="10">
    <location>
        <begin position="1"/>
        <end position="46"/>
    </location>
</feature>
<keyword evidence="13" id="KW-1185">Reference proteome</keyword>
<comment type="similarity">
    <text evidence="2">Belongs to the TonB family.</text>
</comment>
<proteinExistence type="inferred from homology"/>
<dbReference type="InterPro" id="IPR051045">
    <property type="entry name" value="TonB-dependent_transducer"/>
</dbReference>
<keyword evidence="7" id="KW-0653">Protein transport</keyword>
<evidence type="ECO:0000259" key="11">
    <source>
        <dbReference type="PROSITE" id="PS52015"/>
    </source>
</evidence>
<organism evidence="12 13">
    <name type="scientific">Shewanella pealeana (strain ATCC 700345 / ANG-SQ1)</name>
    <dbReference type="NCBI Taxonomy" id="398579"/>
    <lineage>
        <taxon>Bacteria</taxon>
        <taxon>Pseudomonadati</taxon>
        <taxon>Pseudomonadota</taxon>
        <taxon>Gammaproteobacteria</taxon>
        <taxon>Alteromonadales</taxon>
        <taxon>Shewanellaceae</taxon>
        <taxon>Shewanella</taxon>
    </lineage>
</organism>
<accession>A8H6X9</accession>
<keyword evidence="6" id="KW-0812">Transmembrane</keyword>
<evidence type="ECO:0000256" key="5">
    <source>
        <dbReference type="ARBA" id="ARBA00022519"/>
    </source>
</evidence>
<evidence type="ECO:0000256" key="10">
    <source>
        <dbReference type="SAM" id="SignalP"/>
    </source>
</evidence>
<evidence type="ECO:0000256" key="3">
    <source>
        <dbReference type="ARBA" id="ARBA00022448"/>
    </source>
</evidence>
<dbReference type="SUPFAM" id="SSF74653">
    <property type="entry name" value="TolA/TonB C-terminal domain"/>
    <property type="match status" value="1"/>
</dbReference>
<dbReference type="PROSITE" id="PS52015">
    <property type="entry name" value="TONB_CTD"/>
    <property type="match status" value="1"/>
</dbReference>
<dbReference type="GO" id="GO:0005886">
    <property type="term" value="C:plasma membrane"/>
    <property type="evidence" value="ECO:0007669"/>
    <property type="project" value="UniProtKB-SubCell"/>
</dbReference>
<dbReference type="GO" id="GO:0015031">
    <property type="term" value="P:protein transport"/>
    <property type="evidence" value="ECO:0007669"/>
    <property type="project" value="UniProtKB-KW"/>
</dbReference>
<dbReference type="GO" id="GO:0055085">
    <property type="term" value="P:transmembrane transport"/>
    <property type="evidence" value="ECO:0007669"/>
    <property type="project" value="InterPro"/>
</dbReference>
<dbReference type="Proteomes" id="UP000002608">
    <property type="component" value="Chromosome"/>
</dbReference>
<keyword evidence="4" id="KW-1003">Cell membrane</keyword>
<keyword evidence="3" id="KW-0813">Transport</keyword>
<dbReference type="Gene3D" id="3.30.1150.10">
    <property type="match status" value="1"/>
</dbReference>
<dbReference type="InterPro" id="IPR006260">
    <property type="entry name" value="TonB/TolA_C"/>
</dbReference>
<dbReference type="EMBL" id="CP000851">
    <property type="protein sequence ID" value="ABV88316.1"/>
    <property type="molecule type" value="Genomic_DNA"/>
</dbReference>
<evidence type="ECO:0000256" key="1">
    <source>
        <dbReference type="ARBA" id="ARBA00004383"/>
    </source>
</evidence>
<feature type="domain" description="TonB C-terminal" evidence="11">
    <location>
        <begin position="301"/>
        <end position="396"/>
    </location>
</feature>
<keyword evidence="9" id="KW-0472">Membrane</keyword>
<gene>
    <name evidence="12" type="ordered locus">Spea_2999</name>
</gene>
<sequence length="396" mass="44318">MLLPPNLGKTASLDSSLPSRKSITNRNLFYAAILASALALSPQAVASEFGDAYSAYKAAVTAKDEAKIELYALKAYEFGTVKFGPDSLDTAILALNAGNALIVNVPKNTFEEENAAKTNKLKLQAFELYQVALVTYRKTYGDKAKELIDPLLGLSDASTDKEARSYLDEALEIADYANNAMLLADTKMAYFERLVNTPYYRPKVRDYAFDAQRTYADLLPEDAMKRVLTSFTLGNVRLAEKDYDEAEELFLAVIKQFEMLDYSHPYELAAHARLVQLYELDGESDKSTKHCIAIGNMTPWNDNIEPTPLFRKEPKYPLAYAKAGKTGSTTMSFTIDKMGFVKDPMVTDTQGGSKFKKESLKALKKWRYAPKFIDGKAVEVQGMSVKLDYWLETTRR</sequence>
<evidence type="ECO:0000313" key="12">
    <source>
        <dbReference type="EMBL" id="ABV88316.1"/>
    </source>
</evidence>
<dbReference type="NCBIfam" id="TIGR01352">
    <property type="entry name" value="tonB_Cterm"/>
    <property type="match status" value="1"/>
</dbReference>
<dbReference type="STRING" id="398579.Spea_2999"/>
<feature type="chain" id="PRO_5002720733" evidence="10">
    <location>
        <begin position="47"/>
        <end position="396"/>
    </location>
</feature>
<dbReference type="PANTHER" id="PTHR33446">
    <property type="entry name" value="PROTEIN TONB-RELATED"/>
    <property type="match status" value="1"/>
</dbReference>
<dbReference type="eggNOG" id="COG0810">
    <property type="taxonomic scope" value="Bacteria"/>
</dbReference>
<evidence type="ECO:0000313" key="13">
    <source>
        <dbReference type="Proteomes" id="UP000002608"/>
    </source>
</evidence>
<dbReference type="InterPro" id="IPR011990">
    <property type="entry name" value="TPR-like_helical_dom_sf"/>
</dbReference>
<dbReference type="KEGG" id="spl:Spea_2999"/>
<keyword evidence="5" id="KW-0997">Cell inner membrane</keyword>
<evidence type="ECO:0000256" key="8">
    <source>
        <dbReference type="ARBA" id="ARBA00022989"/>
    </source>
</evidence>
<dbReference type="Pfam" id="PF03544">
    <property type="entry name" value="TonB_C"/>
    <property type="match status" value="1"/>
</dbReference>
<evidence type="ECO:0000256" key="4">
    <source>
        <dbReference type="ARBA" id="ARBA00022475"/>
    </source>
</evidence>
<evidence type="ECO:0000256" key="6">
    <source>
        <dbReference type="ARBA" id="ARBA00022692"/>
    </source>
</evidence>
<dbReference type="InterPro" id="IPR037682">
    <property type="entry name" value="TonB_C"/>
</dbReference>
<dbReference type="RefSeq" id="WP_012156220.1">
    <property type="nucleotide sequence ID" value="NC_009901.1"/>
</dbReference>
<keyword evidence="10" id="KW-0732">Signal</keyword>
<evidence type="ECO:0000256" key="9">
    <source>
        <dbReference type="ARBA" id="ARBA00023136"/>
    </source>
</evidence>
<dbReference type="OrthoDB" id="1628901at2"/>
<reference evidence="12 13" key="1">
    <citation type="submission" date="2007-10" db="EMBL/GenBank/DDBJ databases">
        <title>Complete sequence of Shewanella pealeana ATCC 700345.</title>
        <authorList>
            <consortium name="US DOE Joint Genome Institute"/>
            <person name="Copeland A."/>
            <person name="Lucas S."/>
            <person name="Lapidus A."/>
            <person name="Barry K."/>
            <person name="Glavina del Rio T."/>
            <person name="Dalin E."/>
            <person name="Tice H."/>
            <person name="Pitluck S."/>
            <person name="Chertkov O."/>
            <person name="Brettin T."/>
            <person name="Bruce D."/>
            <person name="Detter J.C."/>
            <person name="Han C."/>
            <person name="Schmutz J."/>
            <person name="Larimer F."/>
            <person name="Land M."/>
            <person name="Hauser L."/>
            <person name="Kyrpides N."/>
            <person name="Kim E."/>
            <person name="Zhao J.-S.Z."/>
            <person name="Manno D."/>
            <person name="Hawari J."/>
            <person name="Richardson P."/>
        </authorList>
    </citation>
    <scope>NUCLEOTIDE SEQUENCE [LARGE SCALE GENOMIC DNA]</scope>
    <source>
        <strain evidence="13">ATCC 700345 / ANG-SQ1</strain>
    </source>
</reference>
<dbReference type="HOGENOM" id="CLU_747805_0_0_6"/>
<dbReference type="AlphaFoldDB" id="A8H6X9"/>
<evidence type="ECO:0000256" key="7">
    <source>
        <dbReference type="ARBA" id="ARBA00022927"/>
    </source>
</evidence>
<comment type="subcellular location">
    <subcellularLocation>
        <location evidence="1">Cell inner membrane</location>
        <topology evidence="1">Single-pass membrane protein</topology>
        <orientation evidence="1">Periplasmic side</orientation>
    </subcellularLocation>
</comment>
<keyword evidence="8" id="KW-1133">Transmembrane helix</keyword>
<name>A8H6X9_SHEPA</name>
<protein>
    <submittedName>
        <fullName evidence="12">TonB family protein</fullName>
    </submittedName>
</protein>